<name>A0AAX4J3E8_9PEZI</name>
<dbReference type="KEGG" id="cdet:87951530"/>
<protein>
    <submittedName>
        <fullName evidence="1">Uncharacterized protein</fullName>
    </submittedName>
</protein>
<reference evidence="2" key="1">
    <citation type="journal article" date="2023" name="bioRxiv">
        <title>Complete genome of the Medicago anthracnose fungus, Colletotrichum destructivum, reveals a mini-chromosome-like region within a core chromosome.</title>
        <authorList>
            <person name="Lapalu N."/>
            <person name="Simon A."/>
            <person name="Lu A."/>
            <person name="Plaumann P.-L."/>
            <person name="Amselem J."/>
            <person name="Pigne S."/>
            <person name="Auger A."/>
            <person name="Koch C."/>
            <person name="Dallery J.-F."/>
            <person name="O'Connell R.J."/>
        </authorList>
    </citation>
    <scope>NUCLEOTIDE SEQUENCE [LARGE SCALE GENOMIC DNA]</scope>
    <source>
        <strain evidence="2">CBS 520.97</strain>
    </source>
</reference>
<dbReference type="AlphaFoldDB" id="A0AAX4J3E8"/>
<organism evidence="1 2">
    <name type="scientific">Colletotrichum destructivum</name>
    <dbReference type="NCBI Taxonomy" id="34406"/>
    <lineage>
        <taxon>Eukaryota</taxon>
        <taxon>Fungi</taxon>
        <taxon>Dikarya</taxon>
        <taxon>Ascomycota</taxon>
        <taxon>Pezizomycotina</taxon>
        <taxon>Sordariomycetes</taxon>
        <taxon>Hypocreomycetidae</taxon>
        <taxon>Glomerellales</taxon>
        <taxon>Glomerellaceae</taxon>
        <taxon>Colletotrichum</taxon>
        <taxon>Colletotrichum destructivum species complex</taxon>
    </lineage>
</organism>
<accession>A0AAX4J3E8</accession>
<evidence type="ECO:0000313" key="1">
    <source>
        <dbReference type="EMBL" id="WQF90016.1"/>
    </source>
</evidence>
<dbReference type="GeneID" id="87951530"/>
<proteinExistence type="predicted"/>
<gene>
    <name evidence="1" type="ORF">CDEST_15030</name>
</gene>
<evidence type="ECO:0000313" key="2">
    <source>
        <dbReference type="Proteomes" id="UP001322277"/>
    </source>
</evidence>
<sequence length="308" mass="35295">MEYEETYIAILCAIPFYYLRNVKEITFPTSHDFYNAIHCQLQLQDGHLEPMQESPAVGRLPSLSSLAFEPASSLSIEFDPYDIAKMVTISSGISDIYLRGLILYSQGFYGHPKAYIRSIVLQDVLVAMATDNVDQQTWSHPPCPSEIQRVLRGSRRSLRTLCFYYCFPIRWIDQNDWIFESFEAFKVLENLWVDAWSCGWAVNNSVENGLDVESESNFEEESMSPAAAVTLIRTLPSSLRCLHIHGPVDRIYNSLRWLAGHCRDGMMPRLKEIAFDDLESTMATEKLKVMFREAGVWTCSVDMDPISW</sequence>
<keyword evidence="2" id="KW-1185">Reference proteome</keyword>
<dbReference type="Proteomes" id="UP001322277">
    <property type="component" value="Chromosome 10"/>
</dbReference>
<dbReference type="RefSeq" id="XP_062787237.1">
    <property type="nucleotide sequence ID" value="XM_062931186.1"/>
</dbReference>
<dbReference type="EMBL" id="CP137314">
    <property type="protein sequence ID" value="WQF90016.1"/>
    <property type="molecule type" value="Genomic_DNA"/>
</dbReference>